<sequence>MKATAFSEYLKREGKPAGGGADGSMLIFPNVEPNFSASLGISDSVDALLPFLAAYPKISAAVGIFDYPGAPQLEFLLGRLNATAPAPDGLIPEPQDSVTSTLSRMADGGVFLRGTGFPELSNNTGEVELLLPTGKGVNVGEMYLQFDFSLTHDPKTACDWQGFVDEQEKMSNAFKQAMKKLAVVGEDTKDYQLLRSHPNPRSSTQDICVISILI</sequence>
<feature type="binding site" evidence="1">
    <location>
        <position position="24"/>
    </location>
    <ligand>
        <name>Ca(2+)</name>
        <dbReference type="ChEBI" id="CHEBI:29108"/>
        <label>1</label>
    </ligand>
</feature>
<evidence type="ECO:0000313" key="2">
    <source>
        <dbReference type="EMBL" id="GJJ13559.1"/>
    </source>
</evidence>
<accession>A0AAV5AFZ3</accession>
<dbReference type="EMBL" id="BPWL01000008">
    <property type="protein sequence ID" value="GJJ13559.1"/>
    <property type="molecule type" value="Genomic_DNA"/>
</dbReference>
<comment type="caution">
    <text evidence="2">The sequence shown here is derived from an EMBL/GenBank/DDBJ whole genome shotgun (WGS) entry which is preliminary data.</text>
</comment>
<dbReference type="GO" id="GO:0020037">
    <property type="term" value="F:heme binding"/>
    <property type="evidence" value="ECO:0007669"/>
    <property type="project" value="InterPro"/>
</dbReference>
<dbReference type="InterPro" id="IPR001621">
    <property type="entry name" value="Ligninase"/>
</dbReference>
<name>A0AAV5AFZ3_9AGAM</name>
<dbReference type="Proteomes" id="UP001050691">
    <property type="component" value="Unassembled WGS sequence"/>
</dbReference>
<dbReference type="GO" id="GO:0004601">
    <property type="term" value="F:peroxidase activity"/>
    <property type="evidence" value="ECO:0007669"/>
    <property type="project" value="InterPro"/>
</dbReference>
<dbReference type="Gene3D" id="1.10.520.10">
    <property type="match status" value="1"/>
</dbReference>
<dbReference type="InterPro" id="IPR010255">
    <property type="entry name" value="Haem_peroxidase_sf"/>
</dbReference>
<dbReference type="PRINTS" id="PR00462">
    <property type="entry name" value="LIGNINASE"/>
</dbReference>
<comment type="cofactor">
    <cofactor evidence="1">
        <name>Ca(2+)</name>
        <dbReference type="ChEBI" id="CHEBI:29108"/>
    </cofactor>
    <text evidence="1">Binds 2 calcium ions per subunit.</text>
</comment>
<evidence type="ECO:0000256" key="1">
    <source>
        <dbReference type="PIRSR" id="PIRSR601621-2"/>
    </source>
</evidence>
<reference evidence="2" key="1">
    <citation type="submission" date="2021-10" db="EMBL/GenBank/DDBJ databases">
        <title>De novo Genome Assembly of Clathrus columnatus (Basidiomycota, Fungi) Using Illumina and Nanopore Sequence Data.</title>
        <authorList>
            <person name="Ogiso-Tanaka E."/>
            <person name="Itagaki H."/>
            <person name="Hosoya T."/>
            <person name="Hosaka K."/>
        </authorList>
    </citation>
    <scope>NUCLEOTIDE SEQUENCE</scope>
    <source>
        <strain evidence="2">MO-923</strain>
    </source>
</reference>
<dbReference type="GO" id="GO:0046872">
    <property type="term" value="F:metal ion binding"/>
    <property type="evidence" value="ECO:0007669"/>
    <property type="project" value="UniProtKB-KW"/>
</dbReference>
<dbReference type="SUPFAM" id="SSF48113">
    <property type="entry name" value="Heme-dependent peroxidases"/>
    <property type="match status" value="1"/>
</dbReference>
<feature type="binding site" evidence="1">
    <location>
        <position position="22"/>
    </location>
    <ligand>
        <name>Ca(2+)</name>
        <dbReference type="ChEBI" id="CHEBI:29108"/>
        <label>1</label>
    </ligand>
</feature>
<evidence type="ECO:0000313" key="3">
    <source>
        <dbReference type="Proteomes" id="UP001050691"/>
    </source>
</evidence>
<proteinExistence type="predicted"/>
<keyword evidence="3" id="KW-1185">Reference proteome</keyword>
<dbReference type="AlphaFoldDB" id="A0AAV5AFZ3"/>
<feature type="binding site" evidence="1">
    <location>
        <position position="20"/>
    </location>
    <ligand>
        <name>Ca(2+)</name>
        <dbReference type="ChEBI" id="CHEBI:29108"/>
        <label>1</label>
    </ligand>
</feature>
<dbReference type="GO" id="GO:0006979">
    <property type="term" value="P:response to oxidative stress"/>
    <property type="evidence" value="ECO:0007669"/>
    <property type="project" value="InterPro"/>
</dbReference>
<keyword evidence="1" id="KW-0106">Calcium</keyword>
<organism evidence="2 3">
    <name type="scientific">Clathrus columnatus</name>
    <dbReference type="NCBI Taxonomy" id="1419009"/>
    <lineage>
        <taxon>Eukaryota</taxon>
        <taxon>Fungi</taxon>
        <taxon>Dikarya</taxon>
        <taxon>Basidiomycota</taxon>
        <taxon>Agaricomycotina</taxon>
        <taxon>Agaricomycetes</taxon>
        <taxon>Phallomycetidae</taxon>
        <taxon>Phallales</taxon>
        <taxon>Clathraceae</taxon>
        <taxon>Clathrus</taxon>
    </lineage>
</organism>
<protein>
    <submittedName>
        <fullName evidence="2">Uncharacterized protein</fullName>
    </submittedName>
</protein>
<keyword evidence="1" id="KW-0479">Metal-binding</keyword>
<gene>
    <name evidence="2" type="ORF">Clacol_007814</name>
</gene>
<dbReference type="Gene3D" id="1.10.420.10">
    <property type="entry name" value="Peroxidase, domain 2"/>
    <property type="match status" value="1"/>
</dbReference>